<evidence type="ECO:0000256" key="1">
    <source>
        <dbReference type="SAM" id="MobiDB-lite"/>
    </source>
</evidence>
<feature type="region of interest" description="Disordered" evidence="1">
    <location>
        <begin position="50"/>
        <end position="71"/>
    </location>
</feature>
<dbReference type="AlphaFoldDB" id="A0A1W9ZBJ6"/>
<reference evidence="2 3" key="1">
    <citation type="submission" date="2017-02" db="EMBL/GenBank/DDBJ databases">
        <title>The new phylogeny of genus Mycobacterium.</title>
        <authorList>
            <person name="Tortoli E."/>
            <person name="Trovato A."/>
            <person name="Cirillo D.M."/>
        </authorList>
    </citation>
    <scope>NUCLEOTIDE SEQUENCE [LARGE SCALE GENOMIC DNA]</scope>
    <source>
        <strain evidence="2 3">DSM 45057</strain>
    </source>
</reference>
<protein>
    <submittedName>
        <fullName evidence="2">Uncharacterized protein</fullName>
    </submittedName>
</protein>
<proteinExistence type="predicted"/>
<name>A0A1W9ZBJ6_MYCAN</name>
<dbReference type="Proteomes" id="UP000192284">
    <property type="component" value="Unassembled WGS sequence"/>
</dbReference>
<dbReference type="EMBL" id="MVHE01000089">
    <property type="protein sequence ID" value="ORA10677.1"/>
    <property type="molecule type" value="Genomic_DNA"/>
</dbReference>
<comment type="caution">
    <text evidence="2">The sequence shown here is derived from an EMBL/GenBank/DDBJ whole genome shotgun (WGS) entry which is preliminary data.</text>
</comment>
<feature type="compositionally biased region" description="Pro residues" evidence="1">
    <location>
        <begin position="55"/>
        <end position="71"/>
    </location>
</feature>
<evidence type="ECO:0000313" key="2">
    <source>
        <dbReference type="EMBL" id="ORA10677.1"/>
    </source>
</evidence>
<gene>
    <name evidence="2" type="ORF">BST12_26520</name>
</gene>
<keyword evidence="3" id="KW-1185">Reference proteome</keyword>
<organism evidence="2 3">
    <name type="scientific">Mycobacterium angelicum</name>
    <dbReference type="NCBI Taxonomy" id="470074"/>
    <lineage>
        <taxon>Bacteria</taxon>
        <taxon>Bacillati</taxon>
        <taxon>Actinomycetota</taxon>
        <taxon>Actinomycetes</taxon>
        <taxon>Mycobacteriales</taxon>
        <taxon>Mycobacteriaceae</taxon>
        <taxon>Mycobacterium</taxon>
    </lineage>
</organism>
<evidence type="ECO:0000313" key="3">
    <source>
        <dbReference type="Proteomes" id="UP000192284"/>
    </source>
</evidence>
<accession>A0A1W9ZBJ6</accession>
<sequence length="104" mass="10105">MVVVAAAQGSLAAREPVAAKVEAPVSTSTIRSVARADPAALVSRSAAPVLTVSPAPSPLPPGTPRPAPAAPPASAVVAAAVPPLPTMARHPRAAQAVMAADPRG</sequence>